<protein>
    <recommendedName>
        <fullName evidence="3">COQ9 domain-containing protein</fullName>
    </recommendedName>
</protein>
<dbReference type="AlphaFoldDB" id="A0A0M8MT09"/>
<dbReference type="OrthoDB" id="619536at2759"/>
<sequence length="245" mass="27278">MNGRIAVQELLRKSLVHVPTKGFTVAAIRQTLQEYPNVDAAKLDRALAALFPGPDSASTAGPRRLLQAWDNEVLKRMKQEYSNKGTETHAYESTVDWLCERLKHSVPVRSHLLPAFTLLASEPLLGQSPTFIPFLSKTPTIPNPGPVMARAVQIAEDATFATDLVTEKGTEWFTKRSRLAFSYGTAELALVTQPSMTQEQAINLLRRLATTPGAYEFLRQHTQSLRLWVEWGGRGWLGILRSLGL</sequence>
<dbReference type="VEuPathDB" id="FungiDB:Malapachy_1558"/>
<reference evidence="1 2" key="1">
    <citation type="submission" date="2015-07" db="EMBL/GenBank/DDBJ databases">
        <title>Draft Genome Sequence of Malassezia furfur CBS1878 and Malassezia pachydermatis CBS1879.</title>
        <authorList>
            <person name="Triana S."/>
            <person name="Ohm R."/>
            <person name="Gonzalez A."/>
            <person name="DeCock H."/>
            <person name="Restrepo S."/>
            <person name="Celis A."/>
        </authorList>
    </citation>
    <scope>NUCLEOTIDE SEQUENCE [LARGE SCALE GENOMIC DNA]</scope>
    <source>
        <strain evidence="1 2">CBS 1879</strain>
    </source>
</reference>
<organism evidence="1 2">
    <name type="scientific">Malassezia pachydermatis</name>
    <dbReference type="NCBI Taxonomy" id="77020"/>
    <lineage>
        <taxon>Eukaryota</taxon>
        <taxon>Fungi</taxon>
        <taxon>Dikarya</taxon>
        <taxon>Basidiomycota</taxon>
        <taxon>Ustilaginomycotina</taxon>
        <taxon>Malasseziomycetes</taxon>
        <taxon>Malasseziales</taxon>
        <taxon>Malasseziaceae</taxon>
        <taxon>Malassezia</taxon>
    </lineage>
</organism>
<comment type="caution">
    <text evidence="1">The sequence shown here is derived from an EMBL/GenBank/DDBJ whole genome shotgun (WGS) entry which is preliminary data.</text>
</comment>
<dbReference type="EMBL" id="LGAV01000007">
    <property type="protein sequence ID" value="KOS13190.1"/>
    <property type="molecule type" value="Genomic_DNA"/>
</dbReference>
<dbReference type="Proteomes" id="UP000037751">
    <property type="component" value="Unassembled WGS sequence"/>
</dbReference>
<proteinExistence type="predicted"/>
<evidence type="ECO:0008006" key="3">
    <source>
        <dbReference type="Google" id="ProtNLM"/>
    </source>
</evidence>
<evidence type="ECO:0000313" key="1">
    <source>
        <dbReference type="EMBL" id="KOS13190.1"/>
    </source>
</evidence>
<evidence type="ECO:0000313" key="2">
    <source>
        <dbReference type="Proteomes" id="UP000037751"/>
    </source>
</evidence>
<name>A0A0M8MT09_9BASI</name>
<dbReference type="GeneID" id="28727937"/>
<keyword evidence="2" id="KW-1185">Reference proteome</keyword>
<accession>A0A0M8MT09</accession>
<gene>
    <name evidence="1" type="ORF">Malapachy_1558</name>
</gene>
<dbReference type="RefSeq" id="XP_017990822.1">
    <property type="nucleotide sequence ID" value="XM_018136062.1"/>
</dbReference>
<dbReference type="STRING" id="77020.A0A0M8MT09"/>